<reference evidence="1 2" key="1">
    <citation type="submission" date="2017-01" db="EMBL/GenBank/DDBJ databases">
        <authorList>
            <person name="Mah S.A."/>
            <person name="Swanson W.J."/>
            <person name="Moy G.W."/>
            <person name="Vacquier V.D."/>
        </authorList>
    </citation>
    <scope>NUCLEOTIDE SEQUENCE [LARGE SCALE GENOMIC DNA]</scope>
    <source>
        <strain evidence="1 2">DSM 22694</strain>
    </source>
</reference>
<proteinExistence type="predicted"/>
<dbReference type="Proteomes" id="UP000186110">
    <property type="component" value="Chromosome"/>
</dbReference>
<dbReference type="InterPro" id="IPR027417">
    <property type="entry name" value="P-loop_NTPase"/>
</dbReference>
<sequence>MVVGNTSRVAASAQDYQRWMAHMQSLPMVALVTTGRTGSDFLQSLLDSHTQIATFNGHFAVYSEFFARALTFNVAGVRAADAADEFIGQYLYKLVSRYDIQEAKDRLGEHSDESFTLDTAEFKAHLVGLMGEHPVTSRDFLLAVYGAYKLCLGQQIADAKVIFHHPHLDYEFRLFLKDFPRARVVFSSRDPRANFCSHVEHFRRYYRSHDNQQHVYNCLKMALEDSALAEELGLDYIATRLEDIPREDVLRAFADWLGVDFQESMLRSTWAGLDWHGDRISNKTFAATGWSATRTENGWQQRLGRIDKYVLNYIMNDRLRWYRYPVRPVGPVDTVLVAMAILLPLRCELRFLSPSHIWSILRTGTNQMRLQLLLTPVFYARRVQLCYRHYMRTLRGVKFNGNWVQVTGRAEHP</sequence>
<gene>
    <name evidence="1" type="ORF">RS694_17665</name>
</gene>
<dbReference type="EMBL" id="CP019239">
    <property type="protein sequence ID" value="APW44173.1"/>
    <property type="molecule type" value="Genomic_DNA"/>
</dbReference>
<evidence type="ECO:0008006" key="3">
    <source>
        <dbReference type="Google" id="ProtNLM"/>
    </source>
</evidence>
<organism evidence="1 2">
    <name type="scientific">Rhodoferax saidenbachensis</name>
    <dbReference type="NCBI Taxonomy" id="1484693"/>
    <lineage>
        <taxon>Bacteria</taxon>
        <taxon>Pseudomonadati</taxon>
        <taxon>Pseudomonadota</taxon>
        <taxon>Betaproteobacteria</taxon>
        <taxon>Burkholderiales</taxon>
        <taxon>Comamonadaceae</taxon>
        <taxon>Rhodoferax</taxon>
    </lineage>
</organism>
<dbReference type="SUPFAM" id="SSF52540">
    <property type="entry name" value="P-loop containing nucleoside triphosphate hydrolases"/>
    <property type="match status" value="1"/>
</dbReference>
<name>A0A1P8KDS1_9BURK</name>
<keyword evidence="2" id="KW-1185">Reference proteome</keyword>
<evidence type="ECO:0000313" key="2">
    <source>
        <dbReference type="Proteomes" id="UP000186110"/>
    </source>
</evidence>
<evidence type="ECO:0000313" key="1">
    <source>
        <dbReference type="EMBL" id="APW44173.1"/>
    </source>
</evidence>
<dbReference type="AlphaFoldDB" id="A0A1P8KDS1"/>
<dbReference type="Gene3D" id="3.40.50.300">
    <property type="entry name" value="P-loop containing nucleotide triphosphate hydrolases"/>
    <property type="match status" value="1"/>
</dbReference>
<dbReference type="Pfam" id="PF13469">
    <property type="entry name" value="Sulfotransfer_3"/>
    <property type="match status" value="1"/>
</dbReference>
<dbReference type="STRING" id="1484693.RS694_17665"/>
<protein>
    <recommendedName>
        <fullName evidence="3">Sulfotransferase family protein</fullName>
    </recommendedName>
</protein>
<dbReference type="KEGG" id="rsb:RS694_17665"/>
<accession>A0A1P8KDS1</accession>